<dbReference type="AlphaFoldDB" id="A0AAW0G6Y4"/>
<feature type="domain" description="Lon proteolytic" evidence="15">
    <location>
        <begin position="705"/>
        <end position="895"/>
    </location>
</feature>
<dbReference type="Pfam" id="PF05362">
    <property type="entry name" value="Lon_C"/>
    <property type="match status" value="1"/>
</dbReference>
<evidence type="ECO:0000259" key="16">
    <source>
        <dbReference type="PROSITE" id="PS51787"/>
    </source>
</evidence>
<keyword evidence="2 7" id="KW-0547">Nucleotide-binding</keyword>
<dbReference type="PANTHER" id="PTHR10046">
    <property type="entry name" value="ATP DEPENDENT LON PROTEASE FAMILY MEMBER"/>
    <property type="match status" value="1"/>
</dbReference>
<organism evidence="17 18">
    <name type="scientific">Cerrena zonata</name>
    <dbReference type="NCBI Taxonomy" id="2478898"/>
    <lineage>
        <taxon>Eukaryota</taxon>
        <taxon>Fungi</taxon>
        <taxon>Dikarya</taxon>
        <taxon>Basidiomycota</taxon>
        <taxon>Agaricomycotina</taxon>
        <taxon>Agaricomycetes</taxon>
        <taxon>Polyporales</taxon>
        <taxon>Cerrenaceae</taxon>
        <taxon>Cerrena</taxon>
    </lineage>
</organism>
<dbReference type="InterPro" id="IPR015947">
    <property type="entry name" value="PUA-like_sf"/>
</dbReference>
<dbReference type="PROSITE" id="PS51787">
    <property type="entry name" value="LON_N"/>
    <property type="match status" value="1"/>
</dbReference>
<evidence type="ECO:0000256" key="3">
    <source>
        <dbReference type="ARBA" id="ARBA00022801"/>
    </source>
</evidence>
<dbReference type="Proteomes" id="UP001385951">
    <property type="component" value="Unassembled WGS sequence"/>
</dbReference>
<evidence type="ECO:0000313" key="18">
    <source>
        <dbReference type="Proteomes" id="UP001385951"/>
    </source>
</evidence>
<dbReference type="Pfam" id="PF00004">
    <property type="entry name" value="AAA"/>
    <property type="match status" value="1"/>
</dbReference>
<dbReference type="SUPFAM" id="SSF54211">
    <property type="entry name" value="Ribosomal protein S5 domain 2-like"/>
    <property type="match status" value="1"/>
</dbReference>
<comment type="similarity">
    <text evidence="7 10 11">Belongs to the peptidase S16 family.</text>
</comment>
<evidence type="ECO:0000256" key="7">
    <source>
        <dbReference type="PIRNR" id="PIRNR001174"/>
    </source>
</evidence>
<evidence type="ECO:0000256" key="2">
    <source>
        <dbReference type="ARBA" id="ARBA00022741"/>
    </source>
</evidence>
<dbReference type="PROSITE" id="PS01046">
    <property type="entry name" value="LON_SER"/>
    <property type="match status" value="1"/>
</dbReference>
<dbReference type="GO" id="GO:0004176">
    <property type="term" value="F:ATP-dependent peptidase activity"/>
    <property type="evidence" value="ECO:0007669"/>
    <property type="project" value="UniProtKB-UniRule"/>
</dbReference>
<keyword evidence="14" id="KW-0732">Signal</keyword>
<keyword evidence="18" id="KW-1185">Reference proteome</keyword>
<evidence type="ECO:0000256" key="4">
    <source>
        <dbReference type="ARBA" id="ARBA00022825"/>
    </source>
</evidence>
<dbReference type="SMART" id="SM00382">
    <property type="entry name" value="AAA"/>
    <property type="match status" value="1"/>
</dbReference>
<dbReference type="EC" id="3.4.21.-" evidence="7 12"/>
<dbReference type="InterPro" id="IPR003111">
    <property type="entry name" value="Lon_prtase_N"/>
</dbReference>
<dbReference type="Gene3D" id="3.40.50.300">
    <property type="entry name" value="P-loop containing nucleotide triphosphate hydrolases"/>
    <property type="match status" value="1"/>
</dbReference>
<evidence type="ECO:0000256" key="6">
    <source>
        <dbReference type="ARBA" id="ARBA00050665"/>
    </source>
</evidence>
<feature type="signal peptide" evidence="14">
    <location>
        <begin position="1"/>
        <end position="17"/>
    </location>
</feature>
<dbReference type="InterPro" id="IPR027065">
    <property type="entry name" value="Lon_Prtase"/>
</dbReference>
<sequence length="911" mass="99762">MVKTTLPLLTLPQPLLLLPTARITVPVSKPIGDALLALVQDSETEPVIAAVPGTPPDAPLHPWGTAARITRLIKPPIRNIKQPYLLSLSGTTRIHIHPDDTVVSKREEGLVSCRVEYPPRDGIPTTENVLKFKSAALRLLEFLAKDTTQQSKRDTYNKVASMIEEVSEQRAPYMADVMVANVNGEYADKLAFLSAVDANDRLERATVLFMKQTTISEVSQKIAQSVDESLSKQQKEFFLRQQLAAIQRELANLNRSNPVTSTTNNQDGKPPSELDNDEQAEVEDMADIRAKIEVMAQGSEERKMAVREWRRLKRIPPGSVEQGVVRNYLEWLVSVPWPASSVSSSAAIDVISSREFLPNARKQLDCDHYGLEKIKKRLIEYLAVVRLKTLQVEAEQKRLQAAVAAKLQIEAASDDGVVAEPVSPPGIPKSSTQKSVKGPILLFVGPPGTGKTSLGQSVARALDRPFQRISLGGVRDEGEIRGHRRTYVGSGPGLIVQALRKAGRPDPVILLDEIDKVSHSNFHGDPAAALLEVLDPEQNHGFNDHYVNVPINLSHVLFICTANTLETISAPLLDRCEIIQLSGYTYDEKMHIAKRFLLPKQLSANGLTSDHLTITEPTLLQIATLYTREAGVRSLDRAIGAVVRYKAVEWAEHLDTTMDLADPSSVVVESSLLDKSSPYAKVVEEHELEKILGIARWDAEEREREERRGLVYGLVVSGVGEGGILPVETATVPGSGKLRLTGSLGDVIKESGELALSWVKTHAYELGITNSRNQDPLKIPDSIDIHLHLPAGAVKKDGPSAGIAMTCAFVSLLTGACVPSSVAMTGEITLRGRVGPVGGIKEKVLGAHRAHIRKVILPWANRKDVDHDVPFEVKAAMQFVFVRTMEETLEAAFGKGVLGWRSSVEVIESRL</sequence>
<dbReference type="Pfam" id="PF02190">
    <property type="entry name" value="LON_substr_bdg"/>
    <property type="match status" value="1"/>
</dbReference>
<evidence type="ECO:0000256" key="8">
    <source>
        <dbReference type="PIRSR" id="PIRSR001174-1"/>
    </source>
</evidence>
<dbReference type="InterPro" id="IPR054594">
    <property type="entry name" value="Lon_lid"/>
</dbReference>
<name>A0AAW0G6Y4_9APHY</name>
<evidence type="ECO:0000256" key="10">
    <source>
        <dbReference type="PROSITE-ProRule" id="PRU01122"/>
    </source>
</evidence>
<dbReference type="SUPFAM" id="SSF88697">
    <property type="entry name" value="PUA domain-like"/>
    <property type="match status" value="1"/>
</dbReference>
<dbReference type="GO" id="GO:0016887">
    <property type="term" value="F:ATP hydrolysis activity"/>
    <property type="evidence" value="ECO:0007669"/>
    <property type="project" value="InterPro"/>
</dbReference>
<protein>
    <recommendedName>
        <fullName evidence="7 12">Lon protease homolog</fullName>
        <ecNumber evidence="7 12">3.4.21.-</ecNumber>
    </recommendedName>
</protein>
<dbReference type="FunFam" id="3.40.50.300:FF:000021">
    <property type="entry name" value="Lon protease homolog"/>
    <property type="match status" value="1"/>
</dbReference>
<dbReference type="PRINTS" id="PR00830">
    <property type="entry name" value="ENDOLAPTASE"/>
</dbReference>
<feature type="region of interest" description="Disordered" evidence="13">
    <location>
        <begin position="254"/>
        <end position="279"/>
    </location>
</feature>
<dbReference type="EMBL" id="JASBNA010000010">
    <property type="protein sequence ID" value="KAK7688511.1"/>
    <property type="molecule type" value="Genomic_DNA"/>
</dbReference>
<dbReference type="GO" id="GO:0004252">
    <property type="term" value="F:serine-type endopeptidase activity"/>
    <property type="evidence" value="ECO:0007669"/>
    <property type="project" value="UniProtKB-UniRule"/>
</dbReference>
<feature type="compositionally biased region" description="Polar residues" evidence="13">
    <location>
        <begin position="254"/>
        <end position="267"/>
    </location>
</feature>
<dbReference type="InterPro" id="IPR020568">
    <property type="entry name" value="Ribosomal_Su5_D2-typ_SF"/>
</dbReference>
<evidence type="ECO:0000256" key="14">
    <source>
        <dbReference type="SAM" id="SignalP"/>
    </source>
</evidence>
<feature type="binding site" evidence="9">
    <location>
        <begin position="445"/>
        <end position="452"/>
    </location>
    <ligand>
        <name>ATP</name>
        <dbReference type="ChEBI" id="CHEBI:30616"/>
    </ligand>
</feature>
<dbReference type="Pfam" id="PF22667">
    <property type="entry name" value="Lon_lid"/>
    <property type="match status" value="1"/>
</dbReference>
<dbReference type="PROSITE" id="PS51786">
    <property type="entry name" value="LON_PROTEOLYTIC"/>
    <property type="match status" value="1"/>
</dbReference>
<dbReference type="InterPro" id="IPR027417">
    <property type="entry name" value="P-loop_NTPase"/>
</dbReference>
<evidence type="ECO:0000256" key="5">
    <source>
        <dbReference type="ARBA" id="ARBA00022840"/>
    </source>
</evidence>
<dbReference type="InterPro" id="IPR008269">
    <property type="entry name" value="Lon_proteolytic"/>
</dbReference>
<evidence type="ECO:0000256" key="11">
    <source>
        <dbReference type="RuleBase" id="RU000591"/>
    </source>
</evidence>
<feature type="domain" description="Lon N-terminal" evidence="16">
    <location>
        <begin position="6"/>
        <end position="213"/>
    </location>
</feature>
<dbReference type="GO" id="GO:0030163">
    <property type="term" value="P:protein catabolic process"/>
    <property type="evidence" value="ECO:0007669"/>
    <property type="project" value="InterPro"/>
</dbReference>
<dbReference type="NCBIfam" id="TIGR00763">
    <property type="entry name" value="lon"/>
    <property type="match status" value="1"/>
</dbReference>
<dbReference type="Gene3D" id="1.20.58.1480">
    <property type="match status" value="1"/>
</dbReference>
<evidence type="ECO:0000313" key="17">
    <source>
        <dbReference type="EMBL" id="KAK7688511.1"/>
    </source>
</evidence>
<dbReference type="PIRSF" id="PIRSF001174">
    <property type="entry name" value="Lon_proteas"/>
    <property type="match status" value="1"/>
</dbReference>
<evidence type="ECO:0000256" key="1">
    <source>
        <dbReference type="ARBA" id="ARBA00022670"/>
    </source>
</evidence>
<evidence type="ECO:0000259" key="15">
    <source>
        <dbReference type="PROSITE" id="PS51786"/>
    </source>
</evidence>
<dbReference type="Gene3D" id="3.30.230.10">
    <property type="match status" value="1"/>
</dbReference>
<evidence type="ECO:0000256" key="9">
    <source>
        <dbReference type="PIRSR" id="PIRSR001174-2"/>
    </source>
</evidence>
<evidence type="ECO:0000256" key="13">
    <source>
        <dbReference type="SAM" id="MobiDB-lite"/>
    </source>
</evidence>
<dbReference type="SMART" id="SM00464">
    <property type="entry name" value="LON"/>
    <property type="match status" value="1"/>
</dbReference>
<dbReference type="GO" id="GO:0005524">
    <property type="term" value="F:ATP binding"/>
    <property type="evidence" value="ECO:0007669"/>
    <property type="project" value="UniProtKB-KW"/>
</dbReference>
<feature type="active site" evidence="8 10">
    <location>
        <position position="843"/>
    </location>
</feature>
<dbReference type="InterPro" id="IPR014721">
    <property type="entry name" value="Ribsml_uS5_D2-typ_fold_subgr"/>
</dbReference>
<keyword evidence="1 7" id="KW-0645">Protease</keyword>
<comment type="caution">
    <text evidence="17">The sequence shown here is derived from an EMBL/GenBank/DDBJ whole genome shotgun (WGS) entry which is preliminary data.</text>
</comment>
<reference evidence="17 18" key="1">
    <citation type="submission" date="2022-09" db="EMBL/GenBank/DDBJ databases">
        <authorList>
            <person name="Palmer J.M."/>
        </authorList>
    </citation>
    <scope>NUCLEOTIDE SEQUENCE [LARGE SCALE GENOMIC DNA]</scope>
    <source>
        <strain evidence="17 18">DSM 7382</strain>
    </source>
</reference>
<dbReference type="SUPFAM" id="SSF52540">
    <property type="entry name" value="P-loop containing nucleoside triphosphate hydrolases"/>
    <property type="match status" value="1"/>
</dbReference>
<proteinExistence type="inferred from homology"/>
<dbReference type="InterPro" id="IPR003959">
    <property type="entry name" value="ATPase_AAA_core"/>
</dbReference>
<dbReference type="InterPro" id="IPR004815">
    <property type="entry name" value="Lon_bac/euk-typ"/>
</dbReference>
<feature type="chain" id="PRO_5043485922" description="Lon protease homolog" evidence="14">
    <location>
        <begin position="18"/>
        <end position="911"/>
    </location>
</feature>
<gene>
    <name evidence="17" type="ORF">QCA50_008049</name>
</gene>
<feature type="active site" evidence="8 10">
    <location>
        <position position="800"/>
    </location>
</feature>
<dbReference type="Gene3D" id="1.20.5.5270">
    <property type="match status" value="1"/>
</dbReference>
<accession>A0AAW0G6Y4</accession>
<dbReference type="CDD" id="cd19500">
    <property type="entry name" value="RecA-like_Lon"/>
    <property type="match status" value="1"/>
</dbReference>
<keyword evidence="4 7" id="KW-0720">Serine protease</keyword>
<dbReference type="Gene3D" id="1.10.8.60">
    <property type="match status" value="1"/>
</dbReference>
<dbReference type="GO" id="GO:0006508">
    <property type="term" value="P:proteolysis"/>
    <property type="evidence" value="ECO:0007669"/>
    <property type="project" value="UniProtKB-KW"/>
</dbReference>
<comment type="catalytic activity">
    <reaction evidence="6">
        <text>Hydrolysis of proteins in presence of ATP.</text>
        <dbReference type="EC" id="3.4.21.53"/>
    </reaction>
</comment>
<keyword evidence="5 7" id="KW-0067">ATP-binding</keyword>
<keyword evidence="3 7" id="KW-0378">Hydrolase</keyword>
<evidence type="ECO:0000256" key="12">
    <source>
        <dbReference type="RuleBase" id="RU000592"/>
    </source>
</evidence>
<dbReference type="InterPro" id="IPR003593">
    <property type="entry name" value="AAA+_ATPase"/>
</dbReference>
<dbReference type="InterPro" id="IPR008268">
    <property type="entry name" value="Peptidase_S16_AS"/>
</dbReference>